<dbReference type="CDD" id="cd02165">
    <property type="entry name" value="NMNAT"/>
    <property type="match status" value="1"/>
</dbReference>
<gene>
    <name evidence="10" type="primary">nadD</name>
    <name evidence="12" type="ORF">ACFSUF_09605</name>
</gene>
<evidence type="ECO:0000256" key="3">
    <source>
        <dbReference type="ARBA" id="ARBA00022642"/>
    </source>
</evidence>
<dbReference type="Pfam" id="PF01467">
    <property type="entry name" value="CTP_transf_like"/>
    <property type="match status" value="1"/>
</dbReference>
<dbReference type="SUPFAM" id="SSF52374">
    <property type="entry name" value="Nucleotidylyl transferase"/>
    <property type="match status" value="1"/>
</dbReference>
<dbReference type="PANTHER" id="PTHR39321">
    <property type="entry name" value="NICOTINATE-NUCLEOTIDE ADENYLYLTRANSFERASE-RELATED"/>
    <property type="match status" value="1"/>
</dbReference>
<dbReference type="HAMAP" id="MF_00244">
    <property type="entry name" value="NaMN_adenylyltr"/>
    <property type="match status" value="1"/>
</dbReference>
<evidence type="ECO:0000313" key="12">
    <source>
        <dbReference type="EMBL" id="MFD2612676.1"/>
    </source>
</evidence>
<comment type="similarity">
    <text evidence="10">Belongs to the NadD family.</text>
</comment>
<dbReference type="EC" id="2.7.7.18" evidence="10"/>
<keyword evidence="7 10" id="KW-0067">ATP-binding</keyword>
<evidence type="ECO:0000313" key="13">
    <source>
        <dbReference type="Proteomes" id="UP001597541"/>
    </source>
</evidence>
<dbReference type="GO" id="GO:0004515">
    <property type="term" value="F:nicotinate-nucleotide adenylyltransferase activity"/>
    <property type="evidence" value="ECO:0007669"/>
    <property type="project" value="UniProtKB-EC"/>
</dbReference>
<dbReference type="InterPro" id="IPR004821">
    <property type="entry name" value="Cyt_trans-like"/>
</dbReference>
<evidence type="ECO:0000256" key="2">
    <source>
        <dbReference type="ARBA" id="ARBA00005019"/>
    </source>
</evidence>
<evidence type="ECO:0000256" key="5">
    <source>
        <dbReference type="ARBA" id="ARBA00022695"/>
    </source>
</evidence>
<comment type="pathway">
    <text evidence="2 10">Cofactor biosynthesis; NAD(+) biosynthesis; deamido-NAD(+) from nicotinate D-ribonucleotide: step 1/1.</text>
</comment>
<dbReference type="NCBIfam" id="NF000841">
    <property type="entry name" value="PRK00071.1-4"/>
    <property type="match status" value="1"/>
</dbReference>
<evidence type="ECO:0000256" key="4">
    <source>
        <dbReference type="ARBA" id="ARBA00022679"/>
    </source>
</evidence>
<dbReference type="NCBIfam" id="NF000840">
    <property type="entry name" value="PRK00071.1-3"/>
    <property type="match status" value="1"/>
</dbReference>
<keyword evidence="4 10" id="KW-0808">Transferase</keyword>
<comment type="catalytic activity">
    <reaction evidence="9 10">
        <text>nicotinate beta-D-ribonucleotide + ATP + H(+) = deamido-NAD(+) + diphosphate</text>
        <dbReference type="Rhea" id="RHEA:22860"/>
        <dbReference type="ChEBI" id="CHEBI:15378"/>
        <dbReference type="ChEBI" id="CHEBI:30616"/>
        <dbReference type="ChEBI" id="CHEBI:33019"/>
        <dbReference type="ChEBI" id="CHEBI:57502"/>
        <dbReference type="ChEBI" id="CHEBI:58437"/>
        <dbReference type="EC" id="2.7.7.18"/>
    </reaction>
</comment>
<protein>
    <recommendedName>
        <fullName evidence="10">Probable nicotinate-nucleotide adenylyltransferase</fullName>
        <ecNumber evidence="10">2.7.7.18</ecNumber>
    </recommendedName>
    <alternativeName>
        <fullName evidence="10">Deamido-NAD(+) diphosphorylase</fullName>
    </alternativeName>
    <alternativeName>
        <fullName evidence="10">Deamido-NAD(+) pyrophosphorylase</fullName>
    </alternativeName>
    <alternativeName>
        <fullName evidence="10">Nicotinate mononucleotide adenylyltransferase</fullName>
        <shortName evidence="10">NaMN adenylyltransferase</shortName>
    </alternativeName>
</protein>
<keyword evidence="5 10" id="KW-0548">Nucleotidyltransferase</keyword>
<dbReference type="NCBIfam" id="TIGR00482">
    <property type="entry name" value="nicotinate (nicotinamide) nucleotide adenylyltransferase"/>
    <property type="match status" value="1"/>
</dbReference>
<name>A0ABW5PCQ7_9BACL</name>
<proteinExistence type="inferred from homology"/>
<keyword evidence="6 10" id="KW-0547">Nucleotide-binding</keyword>
<evidence type="ECO:0000256" key="8">
    <source>
        <dbReference type="ARBA" id="ARBA00023027"/>
    </source>
</evidence>
<keyword evidence="8 10" id="KW-0520">NAD</keyword>
<dbReference type="Gene3D" id="3.40.50.620">
    <property type="entry name" value="HUPs"/>
    <property type="match status" value="1"/>
</dbReference>
<dbReference type="NCBIfam" id="TIGR00125">
    <property type="entry name" value="cyt_tran_rel"/>
    <property type="match status" value="1"/>
</dbReference>
<evidence type="ECO:0000256" key="1">
    <source>
        <dbReference type="ARBA" id="ARBA00002324"/>
    </source>
</evidence>
<feature type="domain" description="Cytidyltransferase-like" evidence="11">
    <location>
        <begin position="5"/>
        <end position="166"/>
    </location>
</feature>
<accession>A0ABW5PCQ7</accession>
<evidence type="ECO:0000256" key="6">
    <source>
        <dbReference type="ARBA" id="ARBA00022741"/>
    </source>
</evidence>
<dbReference type="InterPro" id="IPR005248">
    <property type="entry name" value="NadD/NMNAT"/>
</dbReference>
<dbReference type="Proteomes" id="UP001597541">
    <property type="component" value="Unassembled WGS sequence"/>
</dbReference>
<evidence type="ECO:0000256" key="7">
    <source>
        <dbReference type="ARBA" id="ARBA00022840"/>
    </source>
</evidence>
<sequence length="196" mass="22294">MKVGIMGGTFDPIHMGHLIAAQRALEGLQLDRIWFLPASVPPHKQLSGGASASQRLAMVRLATQEEENFEVCEAEMRRDGISYSYDTIVELQEDFPGYRFYYIIGADMVQYLPKWHRISELAQRIGFIGLQRKGYVLEKETLPDFLRSKVELVPMPVIEVSSTDIRIRRAEGKPVRYTVPDAVARYIEENGLYAGE</sequence>
<dbReference type="InterPro" id="IPR014729">
    <property type="entry name" value="Rossmann-like_a/b/a_fold"/>
</dbReference>
<dbReference type="EMBL" id="JBHUME010000007">
    <property type="protein sequence ID" value="MFD2612676.1"/>
    <property type="molecule type" value="Genomic_DNA"/>
</dbReference>
<comment type="function">
    <text evidence="1 10">Catalyzes the reversible adenylation of nicotinate mononucleotide (NaMN) to nicotinic acid adenine dinucleotide (NaAD).</text>
</comment>
<comment type="caution">
    <text evidence="12">The sequence shown here is derived from an EMBL/GenBank/DDBJ whole genome shotgun (WGS) entry which is preliminary data.</text>
</comment>
<reference evidence="13" key="1">
    <citation type="journal article" date="2019" name="Int. J. Syst. Evol. Microbiol.">
        <title>The Global Catalogue of Microorganisms (GCM) 10K type strain sequencing project: providing services to taxonomists for standard genome sequencing and annotation.</title>
        <authorList>
            <consortium name="The Broad Institute Genomics Platform"/>
            <consortium name="The Broad Institute Genome Sequencing Center for Infectious Disease"/>
            <person name="Wu L."/>
            <person name="Ma J."/>
        </authorList>
    </citation>
    <scope>NUCLEOTIDE SEQUENCE [LARGE SCALE GENOMIC DNA]</scope>
    <source>
        <strain evidence="13">KCTC 3950</strain>
    </source>
</reference>
<evidence type="ECO:0000259" key="11">
    <source>
        <dbReference type="Pfam" id="PF01467"/>
    </source>
</evidence>
<keyword evidence="3 10" id="KW-0662">Pyridine nucleotide biosynthesis</keyword>
<dbReference type="PANTHER" id="PTHR39321:SF3">
    <property type="entry name" value="PHOSPHOPANTETHEINE ADENYLYLTRANSFERASE"/>
    <property type="match status" value="1"/>
</dbReference>
<organism evidence="12 13">
    <name type="scientific">Paenibacillus gansuensis</name>
    <dbReference type="NCBI Taxonomy" id="306542"/>
    <lineage>
        <taxon>Bacteria</taxon>
        <taxon>Bacillati</taxon>
        <taxon>Bacillota</taxon>
        <taxon>Bacilli</taxon>
        <taxon>Bacillales</taxon>
        <taxon>Paenibacillaceae</taxon>
        <taxon>Paenibacillus</taxon>
    </lineage>
</organism>
<keyword evidence="13" id="KW-1185">Reference proteome</keyword>
<evidence type="ECO:0000256" key="10">
    <source>
        <dbReference type="HAMAP-Rule" id="MF_00244"/>
    </source>
</evidence>
<dbReference type="RefSeq" id="WP_377602407.1">
    <property type="nucleotide sequence ID" value="NZ_JBHUME010000007.1"/>
</dbReference>
<evidence type="ECO:0000256" key="9">
    <source>
        <dbReference type="ARBA" id="ARBA00048721"/>
    </source>
</evidence>